<comment type="caution">
    <text evidence="6">The sequence shown here is derived from an EMBL/GenBank/DDBJ whole genome shotgun (WGS) entry which is preliminary data.</text>
</comment>
<dbReference type="GO" id="GO:0008270">
    <property type="term" value="F:zinc ion binding"/>
    <property type="evidence" value="ECO:0007669"/>
    <property type="project" value="UniProtKB-KW"/>
</dbReference>
<accession>A0A9Q5I1Z7</accession>
<organism evidence="6 7">
    <name type="scientific">Sanghuangporus baumii</name>
    <name type="common">Phellinus baumii</name>
    <dbReference type="NCBI Taxonomy" id="108892"/>
    <lineage>
        <taxon>Eukaryota</taxon>
        <taxon>Fungi</taxon>
        <taxon>Dikarya</taxon>
        <taxon>Basidiomycota</taxon>
        <taxon>Agaricomycotina</taxon>
        <taxon>Agaricomycetes</taxon>
        <taxon>Hymenochaetales</taxon>
        <taxon>Hymenochaetaceae</taxon>
        <taxon>Sanghuangporus</taxon>
    </lineage>
</organism>
<protein>
    <recommendedName>
        <fullName evidence="5">MYND-type domain-containing protein</fullName>
    </recommendedName>
</protein>
<evidence type="ECO:0000313" key="6">
    <source>
        <dbReference type="EMBL" id="OCB90159.1"/>
    </source>
</evidence>
<evidence type="ECO:0000256" key="2">
    <source>
        <dbReference type="ARBA" id="ARBA00022771"/>
    </source>
</evidence>
<feature type="domain" description="MYND-type" evidence="5">
    <location>
        <begin position="319"/>
        <end position="357"/>
    </location>
</feature>
<dbReference type="EMBL" id="LNZH02000140">
    <property type="protein sequence ID" value="OCB90159.1"/>
    <property type="molecule type" value="Genomic_DNA"/>
</dbReference>
<evidence type="ECO:0000259" key="5">
    <source>
        <dbReference type="PROSITE" id="PS50865"/>
    </source>
</evidence>
<evidence type="ECO:0000256" key="4">
    <source>
        <dbReference type="PROSITE-ProRule" id="PRU00134"/>
    </source>
</evidence>
<proteinExistence type="predicted"/>
<dbReference type="PROSITE" id="PS50865">
    <property type="entry name" value="ZF_MYND_2"/>
    <property type="match status" value="1"/>
</dbReference>
<dbReference type="Pfam" id="PF01753">
    <property type="entry name" value="zf-MYND"/>
    <property type="match status" value="1"/>
</dbReference>
<keyword evidence="3" id="KW-0862">Zinc</keyword>
<keyword evidence="2 4" id="KW-0863">Zinc-finger</keyword>
<dbReference type="AlphaFoldDB" id="A0A9Q5I1Z7"/>
<reference evidence="6" key="1">
    <citation type="submission" date="2016-06" db="EMBL/GenBank/DDBJ databases">
        <title>Draft Genome sequence of the fungus Inonotus baumii.</title>
        <authorList>
            <person name="Zhu H."/>
            <person name="Lin W."/>
        </authorList>
    </citation>
    <scope>NUCLEOTIDE SEQUENCE</scope>
    <source>
        <strain evidence="6">821</strain>
    </source>
</reference>
<sequence length="389" mass="44469">MSVENLIEPDSFTFPENISLDLHDIIGILLRERLLSDTRFGRAKLLEVSDGAWLASSLPLEQQRAFIDFEAPKVGYFLKLLGEKPGQRDEDSVVEPHIFLHEDLRTQRELDVEEVESIFWAVKNHDSGFLLHHALQLVLDYLPKSATLRIRTSDGYSFTCAPQSFMVAEMDVLPKKTIFINATHPRTVVNNGKKREIHMDQYVFGEHFFAEPWVCLVFLPDEKELGQKPNRDDDKCVMLDINLPVLGARGPGGEPFALERRNVYHNELLPRAGTEEDLDLTQSPRIHATNREKAQPAIDLAKRILGRLERFARKEEFYCSYCGKAAPKVQCSRCHGKSRYCGAACQKKAWPYHKTWCKTDAAAPQEAKKDTDVEMNDRFFFPHVIIAIS</sequence>
<evidence type="ECO:0000256" key="3">
    <source>
        <dbReference type="ARBA" id="ARBA00022833"/>
    </source>
</evidence>
<keyword evidence="1" id="KW-0479">Metal-binding</keyword>
<name>A0A9Q5I1Z7_SANBA</name>
<dbReference type="Gene3D" id="6.10.140.2220">
    <property type="match status" value="1"/>
</dbReference>
<dbReference type="InterPro" id="IPR002893">
    <property type="entry name" value="Znf_MYND"/>
</dbReference>
<evidence type="ECO:0000256" key="1">
    <source>
        <dbReference type="ARBA" id="ARBA00022723"/>
    </source>
</evidence>
<dbReference type="SUPFAM" id="SSF144232">
    <property type="entry name" value="HIT/MYND zinc finger-like"/>
    <property type="match status" value="1"/>
</dbReference>
<keyword evidence="7" id="KW-1185">Reference proteome</keyword>
<dbReference type="OrthoDB" id="432970at2759"/>
<evidence type="ECO:0000313" key="7">
    <source>
        <dbReference type="Proteomes" id="UP000757232"/>
    </source>
</evidence>
<gene>
    <name evidence="6" type="ORF">A7U60_g2620</name>
</gene>
<dbReference type="Proteomes" id="UP000757232">
    <property type="component" value="Unassembled WGS sequence"/>
</dbReference>